<evidence type="ECO:0000313" key="4">
    <source>
        <dbReference type="EMBL" id="MBJ7603338.1"/>
    </source>
</evidence>
<dbReference type="EMBL" id="JAEKNQ010000035">
    <property type="protein sequence ID" value="MBJ7603338.1"/>
    <property type="molecule type" value="Genomic_DNA"/>
</dbReference>
<dbReference type="PANTHER" id="PTHR10302:SF27">
    <property type="entry name" value="SINGLE-STRANDED DNA-BINDING PROTEIN"/>
    <property type="match status" value="1"/>
</dbReference>
<dbReference type="GO" id="GO:0009295">
    <property type="term" value="C:nucleoid"/>
    <property type="evidence" value="ECO:0007669"/>
    <property type="project" value="TreeGrafter"/>
</dbReference>
<dbReference type="GO" id="GO:0006260">
    <property type="term" value="P:DNA replication"/>
    <property type="evidence" value="ECO:0007669"/>
    <property type="project" value="InterPro"/>
</dbReference>
<dbReference type="PANTHER" id="PTHR10302">
    <property type="entry name" value="SINGLE-STRANDED DNA-BINDING PROTEIN"/>
    <property type="match status" value="1"/>
</dbReference>
<dbReference type="NCBIfam" id="TIGR00621">
    <property type="entry name" value="ssb"/>
    <property type="match status" value="1"/>
</dbReference>
<dbReference type="Gene3D" id="2.40.50.140">
    <property type="entry name" value="Nucleic acid-binding proteins"/>
    <property type="match status" value="1"/>
</dbReference>
<dbReference type="InterPro" id="IPR000424">
    <property type="entry name" value="Primosome_PriB/ssb"/>
</dbReference>
<comment type="subunit">
    <text evidence="2">Homotetramer.</text>
</comment>
<dbReference type="InterPro" id="IPR012340">
    <property type="entry name" value="NA-bd_OB-fold"/>
</dbReference>
<evidence type="ECO:0000313" key="5">
    <source>
        <dbReference type="Proteomes" id="UP000620075"/>
    </source>
</evidence>
<dbReference type="SUPFAM" id="SSF50249">
    <property type="entry name" value="Nucleic acid-binding proteins"/>
    <property type="match status" value="1"/>
</dbReference>
<dbReference type="GO" id="GO:0003697">
    <property type="term" value="F:single-stranded DNA binding"/>
    <property type="evidence" value="ECO:0007669"/>
    <property type="project" value="UniProtKB-UniRule"/>
</dbReference>
<dbReference type="PROSITE" id="PS50935">
    <property type="entry name" value="SSB"/>
    <property type="match status" value="1"/>
</dbReference>
<organism evidence="4 5">
    <name type="scientific">Candidatus Dormiibacter inghamiae</name>
    <dbReference type="NCBI Taxonomy" id="3127013"/>
    <lineage>
        <taxon>Bacteria</taxon>
        <taxon>Bacillati</taxon>
        <taxon>Candidatus Dormiibacterota</taxon>
        <taxon>Candidatus Dormibacteria</taxon>
        <taxon>Candidatus Dormibacterales</taxon>
        <taxon>Candidatus Dormibacteraceae</taxon>
        <taxon>Candidatus Dormiibacter</taxon>
    </lineage>
</organism>
<proteinExistence type="inferred from homology"/>
<comment type="caution">
    <text evidence="2">Lacks conserved residue(s) required for the propagation of feature annotation.</text>
</comment>
<dbReference type="PIRSF" id="PIRSF002070">
    <property type="entry name" value="SSB"/>
    <property type="match status" value="1"/>
</dbReference>
<keyword evidence="1 2" id="KW-0238">DNA-binding</keyword>
<dbReference type="AlphaFoldDB" id="A0A934KIJ4"/>
<reference evidence="4 5" key="1">
    <citation type="submission" date="2020-10" db="EMBL/GenBank/DDBJ databases">
        <title>Ca. Dormibacterota MAGs.</title>
        <authorList>
            <person name="Montgomery K."/>
        </authorList>
    </citation>
    <scope>NUCLEOTIDE SEQUENCE [LARGE SCALE GENOMIC DNA]</scope>
    <source>
        <strain evidence="4">SC8811_S16_3</strain>
    </source>
</reference>
<accession>A0A934KIJ4</accession>
<dbReference type="RefSeq" id="WP_338179181.1">
    <property type="nucleotide sequence ID" value="NZ_JAEKNQ010000035.1"/>
</dbReference>
<evidence type="ECO:0000256" key="1">
    <source>
        <dbReference type="ARBA" id="ARBA00023125"/>
    </source>
</evidence>
<dbReference type="InterPro" id="IPR011344">
    <property type="entry name" value="ssDNA-bd"/>
</dbReference>
<evidence type="ECO:0000256" key="2">
    <source>
        <dbReference type="HAMAP-Rule" id="MF_00984"/>
    </source>
</evidence>
<gene>
    <name evidence="4" type="primary">ssb</name>
    <name evidence="4" type="ORF">JF888_09160</name>
</gene>
<dbReference type="Proteomes" id="UP000620075">
    <property type="component" value="Unassembled WGS sequence"/>
</dbReference>
<comment type="caution">
    <text evidence="4">The sequence shown here is derived from an EMBL/GenBank/DDBJ whole genome shotgun (WGS) entry which is preliminary data.</text>
</comment>
<dbReference type="Pfam" id="PF00436">
    <property type="entry name" value="SSB"/>
    <property type="match status" value="1"/>
</dbReference>
<dbReference type="HAMAP" id="MF_00984">
    <property type="entry name" value="SSB"/>
    <property type="match status" value="1"/>
</dbReference>
<evidence type="ECO:0000256" key="3">
    <source>
        <dbReference type="PIRNR" id="PIRNR002070"/>
    </source>
</evidence>
<sequence length="115" mass="12575">MVNKVILIGRLTADPEVKALPAGTHVTSLRIATNSFGGREEDGSRKEHTEFHSLVLFGKLAEVAGSYLRKGRLIYVDGHLHHRSWDGADGQKRHASEVVVESFQMLGSKPEEAAA</sequence>
<dbReference type="CDD" id="cd04496">
    <property type="entry name" value="SSB_OBF"/>
    <property type="match status" value="1"/>
</dbReference>
<protein>
    <recommendedName>
        <fullName evidence="2 3">Single-stranded DNA-binding protein</fullName>
        <shortName evidence="2">SSB</shortName>
    </recommendedName>
</protein>
<name>A0A934KIJ4_9BACT</name>